<evidence type="ECO:0000313" key="12">
    <source>
        <dbReference type="EMBL" id="CAK7269605.1"/>
    </source>
</evidence>
<gene>
    <name evidence="12" type="ORF">SEPCBS57363_003686</name>
</gene>
<accession>A0ABP0DRG6</accession>
<evidence type="ECO:0000256" key="9">
    <source>
        <dbReference type="ARBA" id="ARBA00048679"/>
    </source>
</evidence>
<evidence type="ECO:0000256" key="4">
    <source>
        <dbReference type="ARBA" id="ARBA00013948"/>
    </source>
</evidence>
<dbReference type="Pfam" id="PF17667">
    <property type="entry name" value="Pkinase_fungal"/>
    <property type="match status" value="1"/>
</dbReference>
<dbReference type="InterPro" id="IPR000719">
    <property type="entry name" value="Prot_kinase_dom"/>
</dbReference>
<dbReference type="InterPro" id="IPR008266">
    <property type="entry name" value="Tyr_kinase_AS"/>
</dbReference>
<evidence type="ECO:0000256" key="8">
    <source>
        <dbReference type="ARBA" id="ARBA00047899"/>
    </source>
</evidence>
<dbReference type="PROSITE" id="PS00109">
    <property type="entry name" value="PROTEIN_KINASE_TYR"/>
    <property type="match status" value="1"/>
</dbReference>
<dbReference type="InterPro" id="IPR040976">
    <property type="entry name" value="Pkinase_fungal"/>
</dbReference>
<comment type="catalytic activity">
    <reaction evidence="9">
        <text>L-seryl-[protein] + ATP = O-phospho-L-seryl-[protein] + ADP + H(+)</text>
        <dbReference type="Rhea" id="RHEA:17989"/>
        <dbReference type="Rhea" id="RHEA-COMP:9863"/>
        <dbReference type="Rhea" id="RHEA-COMP:11604"/>
        <dbReference type="ChEBI" id="CHEBI:15378"/>
        <dbReference type="ChEBI" id="CHEBI:29999"/>
        <dbReference type="ChEBI" id="CHEBI:30616"/>
        <dbReference type="ChEBI" id="CHEBI:83421"/>
        <dbReference type="ChEBI" id="CHEBI:456216"/>
        <dbReference type="EC" id="2.7.11.1"/>
    </reaction>
</comment>
<dbReference type="Gene3D" id="1.10.510.10">
    <property type="entry name" value="Transferase(Phosphotransferase) domain 1"/>
    <property type="match status" value="1"/>
</dbReference>
<evidence type="ECO:0000256" key="10">
    <source>
        <dbReference type="SAM" id="MobiDB-lite"/>
    </source>
</evidence>
<feature type="region of interest" description="Disordered" evidence="10">
    <location>
        <begin position="132"/>
        <end position="181"/>
    </location>
</feature>
<dbReference type="EC" id="2.7.11.1" evidence="3"/>
<organism evidence="12 13">
    <name type="scientific">Sporothrix epigloea</name>
    <dbReference type="NCBI Taxonomy" id="1892477"/>
    <lineage>
        <taxon>Eukaryota</taxon>
        <taxon>Fungi</taxon>
        <taxon>Dikarya</taxon>
        <taxon>Ascomycota</taxon>
        <taxon>Pezizomycotina</taxon>
        <taxon>Sordariomycetes</taxon>
        <taxon>Sordariomycetidae</taxon>
        <taxon>Ophiostomatales</taxon>
        <taxon>Ophiostomataceae</taxon>
        <taxon>Sporothrix</taxon>
    </lineage>
</organism>
<dbReference type="Proteomes" id="UP001642501">
    <property type="component" value="Unassembled WGS sequence"/>
</dbReference>
<dbReference type="PANTHER" id="PTHR38248:SF2">
    <property type="entry name" value="FUNK1 11"/>
    <property type="match status" value="1"/>
</dbReference>
<dbReference type="PROSITE" id="PS50011">
    <property type="entry name" value="PROTEIN_KINASE_DOM"/>
    <property type="match status" value="1"/>
</dbReference>
<protein>
    <recommendedName>
        <fullName evidence="5">EKC/KEOPS complex subunit BUD32</fullName>
        <ecNumber evidence="3">2.7.11.1</ecNumber>
    </recommendedName>
    <alternativeName>
        <fullName evidence="6 7">Atypical Serine/threonine protein kinase BUD32</fullName>
    </alternativeName>
    <alternativeName>
        <fullName evidence="4">EKC/KEOPS complex subunit bud32</fullName>
    </alternativeName>
</protein>
<evidence type="ECO:0000256" key="7">
    <source>
        <dbReference type="ARBA" id="ARBA00033194"/>
    </source>
</evidence>
<feature type="compositionally biased region" description="Polar residues" evidence="10">
    <location>
        <begin position="159"/>
        <end position="181"/>
    </location>
</feature>
<dbReference type="InterPro" id="IPR011009">
    <property type="entry name" value="Kinase-like_dom_sf"/>
</dbReference>
<comment type="caution">
    <text evidence="12">The sequence shown here is derived from an EMBL/GenBank/DDBJ whole genome shotgun (WGS) entry which is preliminary data.</text>
</comment>
<evidence type="ECO:0000256" key="2">
    <source>
        <dbReference type="ARBA" id="ARBA00011534"/>
    </source>
</evidence>
<proteinExistence type="predicted"/>
<feature type="domain" description="Protein kinase" evidence="11">
    <location>
        <begin position="1"/>
        <end position="380"/>
    </location>
</feature>
<comment type="catalytic activity">
    <reaction evidence="8">
        <text>L-threonyl-[protein] + ATP = O-phospho-L-threonyl-[protein] + ADP + H(+)</text>
        <dbReference type="Rhea" id="RHEA:46608"/>
        <dbReference type="Rhea" id="RHEA-COMP:11060"/>
        <dbReference type="Rhea" id="RHEA-COMP:11605"/>
        <dbReference type="ChEBI" id="CHEBI:15378"/>
        <dbReference type="ChEBI" id="CHEBI:30013"/>
        <dbReference type="ChEBI" id="CHEBI:30616"/>
        <dbReference type="ChEBI" id="CHEBI:61977"/>
        <dbReference type="ChEBI" id="CHEBI:456216"/>
        <dbReference type="EC" id="2.7.11.1"/>
    </reaction>
</comment>
<evidence type="ECO:0000256" key="5">
    <source>
        <dbReference type="ARBA" id="ARBA00019973"/>
    </source>
</evidence>
<evidence type="ECO:0000256" key="3">
    <source>
        <dbReference type="ARBA" id="ARBA00012513"/>
    </source>
</evidence>
<comment type="function">
    <text evidence="1">Component of the EKC/KEOPS complex that is required for the formation of a threonylcarbamoyl group on adenosine at position 37 (t(6)A37) in tRNAs that read codons beginning with adenine. The complex is probably involved in the transfer of the threonylcarbamoyl moiety of threonylcarbamoyl-AMP (TC-AMP) to the N6 group of A37. BUD32 has ATPase activity in the context of the EKC/KEOPS complex and likely plays a supporting role to the catalytic subunit KAE1. The EKC/KEOPS complex also promotes both telomere uncapping and telomere elongation. The complex is required for efficient recruitment of transcriptional coactivators.</text>
</comment>
<name>A0ABP0DRG6_9PEZI</name>
<dbReference type="SUPFAM" id="SSF56112">
    <property type="entry name" value="Protein kinase-like (PK-like)"/>
    <property type="match status" value="1"/>
</dbReference>
<evidence type="ECO:0000256" key="1">
    <source>
        <dbReference type="ARBA" id="ARBA00003747"/>
    </source>
</evidence>
<dbReference type="EMBL" id="CAWUOM010000061">
    <property type="protein sequence ID" value="CAK7269605.1"/>
    <property type="molecule type" value="Genomic_DNA"/>
</dbReference>
<keyword evidence="13" id="KW-1185">Reference proteome</keyword>
<evidence type="ECO:0000313" key="13">
    <source>
        <dbReference type="Proteomes" id="UP001642501"/>
    </source>
</evidence>
<evidence type="ECO:0000256" key="6">
    <source>
        <dbReference type="ARBA" id="ARBA00030980"/>
    </source>
</evidence>
<evidence type="ECO:0000259" key="11">
    <source>
        <dbReference type="PROSITE" id="PS50011"/>
    </source>
</evidence>
<dbReference type="PANTHER" id="PTHR38248">
    <property type="entry name" value="FUNK1 6"/>
    <property type="match status" value="1"/>
</dbReference>
<sequence>MDDDAMGRDTFIKRQDGFHSIIVNGKSGEPMKINLLQAIVKSKAIVSRATTCYKTEDGHVAKFSWAPRKLKAEVETLKLAEEKGVQGVVRLVAHCQITDIATMRKGLQFLDAHRFRGEEVFFEDMPQATASSTFSGKKRKASSDPITGKKPFSKKPRASGQSSSGLQDVQSPNAGGSAASTENTWNDRILSCLVVSPAGRVLTSSGTVRELLEVMRDAIKAHQSLHNTGGILHRDISPNNIIITDPAVSGGYRGMLIDLDMAKVLGSGRSGVRNLTGTVQFMAIEVLRGAEHTYRHDLESFFYVLLWFCARQSWHNGFAAQGEKAPPTNALRRWESGSLKDLAKNKLADMTVLGIKDIMSEFPASLNGVRELCLKLRTLLFGEYSPDESLGTPAGDPTRLYESILAAHENAIGTL</sequence>
<comment type="subunit">
    <text evidence="2">Component of the EKC/KEOPS complex composed of at least BUD32, CGI121, GON7, KAE1 and PCC1; the whole complex dimerizes.</text>
</comment>
<reference evidence="12 13" key="1">
    <citation type="submission" date="2024-01" db="EMBL/GenBank/DDBJ databases">
        <authorList>
            <person name="Allen C."/>
            <person name="Tagirdzhanova G."/>
        </authorList>
    </citation>
    <scope>NUCLEOTIDE SEQUENCE [LARGE SCALE GENOMIC DNA]</scope>
    <source>
        <strain evidence="12 13">CBS 573.63</strain>
    </source>
</reference>